<accession>A0ABW2PT51</accession>
<protein>
    <submittedName>
        <fullName evidence="4">Cysteine hydrolase family protein</fullName>
        <ecNumber evidence="4">3.-.-.-</ecNumber>
    </submittedName>
</protein>
<dbReference type="GO" id="GO:0016787">
    <property type="term" value="F:hydrolase activity"/>
    <property type="evidence" value="ECO:0007669"/>
    <property type="project" value="UniProtKB-KW"/>
</dbReference>
<comment type="similarity">
    <text evidence="1">Belongs to the isochorismatase family.</text>
</comment>
<dbReference type="SUPFAM" id="SSF52499">
    <property type="entry name" value="Isochorismatase-like hydrolases"/>
    <property type="match status" value="1"/>
</dbReference>
<dbReference type="RefSeq" id="WP_380962509.1">
    <property type="nucleotide sequence ID" value="NZ_JBHTCO010000001.1"/>
</dbReference>
<reference evidence="5" key="1">
    <citation type="journal article" date="2019" name="Int. J. Syst. Evol. Microbiol.">
        <title>The Global Catalogue of Microorganisms (GCM) 10K type strain sequencing project: providing services to taxonomists for standard genome sequencing and annotation.</title>
        <authorList>
            <consortium name="The Broad Institute Genomics Platform"/>
            <consortium name="The Broad Institute Genome Sequencing Center for Infectious Disease"/>
            <person name="Wu L."/>
            <person name="Ma J."/>
        </authorList>
    </citation>
    <scope>NUCLEOTIDE SEQUENCE [LARGE SCALE GENOMIC DNA]</scope>
    <source>
        <strain evidence="5">CGMCC 1.16305</strain>
    </source>
</reference>
<evidence type="ECO:0000259" key="3">
    <source>
        <dbReference type="Pfam" id="PF00857"/>
    </source>
</evidence>
<dbReference type="Pfam" id="PF00857">
    <property type="entry name" value="Isochorismatase"/>
    <property type="match status" value="1"/>
</dbReference>
<evidence type="ECO:0000313" key="4">
    <source>
        <dbReference type="EMBL" id="MFC7391476.1"/>
    </source>
</evidence>
<dbReference type="Gene3D" id="3.40.50.850">
    <property type="entry name" value="Isochorismatase-like"/>
    <property type="match status" value="1"/>
</dbReference>
<dbReference type="CDD" id="cd01014">
    <property type="entry name" value="nicotinamidase_related"/>
    <property type="match status" value="1"/>
</dbReference>
<evidence type="ECO:0000313" key="5">
    <source>
        <dbReference type="Proteomes" id="UP001596505"/>
    </source>
</evidence>
<proteinExistence type="inferred from homology"/>
<keyword evidence="2 4" id="KW-0378">Hydrolase</keyword>
<keyword evidence="5" id="KW-1185">Reference proteome</keyword>
<dbReference type="InterPro" id="IPR036380">
    <property type="entry name" value="Isochorismatase-like_sf"/>
</dbReference>
<dbReference type="InterPro" id="IPR000868">
    <property type="entry name" value="Isochorismatase-like_dom"/>
</dbReference>
<evidence type="ECO:0000256" key="2">
    <source>
        <dbReference type="ARBA" id="ARBA00022801"/>
    </source>
</evidence>
<dbReference type="PANTHER" id="PTHR43540">
    <property type="entry name" value="PEROXYUREIDOACRYLATE/UREIDOACRYLATE AMIDOHYDROLASE-RELATED"/>
    <property type="match status" value="1"/>
</dbReference>
<dbReference type="PANTHER" id="PTHR43540:SF14">
    <property type="entry name" value="ISOCHORISMATASE"/>
    <property type="match status" value="1"/>
</dbReference>
<gene>
    <name evidence="4" type="ORF">ACFQRG_00430</name>
</gene>
<sequence>MIVDVQNAMFLHDDAALFNGEKVLDNIRNLIKKARDSKMPVIYIQHTEQADDQFAEGSFTWRIHSAITPLKDDIIVQKTTCDSFHKTNLQEELALRNIDSLVIAGMQTEFCIDTTCRRAFSMGYHNILVEDAHSTFDSRVLSGSQIVEHHNNILGGGFVQLKKTDEIVF</sequence>
<dbReference type="EMBL" id="JBHTCO010000001">
    <property type="protein sequence ID" value="MFC7391476.1"/>
    <property type="molecule type" value="Genomic_DNA"/>
</dbReference>
<dbReference type="Proteomes" id="UP001596505">
    <property type="component" value="Unassembled WGS sequence"/>
</dbReference>
<comment type="caution">
    <text evidence="4">The sequence shown here is derived from an EMBL/GenBank/DDBJ whole genome shotgun (WGS) entry which is preliminary data.</text>
</comment>
<dbReference type="InterPro" id="IPR050272">
    <property type="entry name" value="Isochorismatase-like_hydrls"/>
</dbReference>
<feature type="domain" description="Isochorismatase-like" evidence="3">
    <location>
        <begin position="2"/>
        <end position="137"/>
    </location>
</feature>
<name>A0ABW2PT51_9BACL</name>
<evidence type="ECO:0000256" key="1">
    <source>
        <dbReference type="ARBA" id="ARBA00006336"/>
    </source>
</evidence>
<organism evidence="4 5">
    <name type="scientific">Scopulibacillus cellulosilyticus</name>
    <dbReference type="NCBI Taxonomy" id="2665665"/>
    <lineage>
        <taxon>Bacteria</taxon>
        <taxon>Bacillati</taxon>
        <taxon>Bacillota</taxon>
        <taxon>Bacilli</taxon>
        <taxon>Bacillales</taxon>
        <taxon>Sporolactobacillaceae</taxon>
        <taxon>Scopulibacillus</taxon>
    </lineage>
</organism>
<dbReference type="EC" id="3.-.-.-" evidence="4"/>